<name>A0A8X6QSC9_NEPPI</name>
<evidence type="ECO:0000313" key="2">
    <source>
        <dbReference type="Proteomes" id="UP000887013"/>
    </source>
</evidence>
<keyword evidence="2" id="KW-1185">Reference proteome</keyword>
<reference evidence="1" key="1">
    <citation type="submission" date="2020-08" db="EMBL/GenBank/DDBJ databases">
        <title>Multicomponent nature underlies the extraordinary mechanical properties of spider dragline silk.</title>
        <authorList>
            <person name="Kono N."/>
            <person name="Nakamura H."/>
            <person name="Mori M."/>
            <person name="Yoshida Y."/>
            <person name="Ohtoshi R."/>
            <person name="Malay A.D."/>
            <person name="Moran D.A.P."/>
            <person name="Tomita M."/>
            <person name="Numata K."/>
            <person name="Arakawa K."/>
        </authorList>
    </citation>
    <scope>NUCLEOTIDE SEQUENCE</scope>
</reference>
<organism evidence="1 2">
    <name type="scientific">Nephila pilipes</name>
    <name type="common">Giant wood spider</name>
    <name type="synonym">Nephila maculata</name>
    <dbReference type="NCBI Taxonomy" id="299642"/>
    <lineage>
        <taxon>Eukaryota</taxon>
        <taxon>Metazoa</taxon>
        <taxon>Ecdysozoa</taxon>
        <taxon>Arthropoda</taxon>
        <taxon>Chelicerata</taxon>
        <taxon>Arachnida</taxon>
        <taxon>Araneae</taxon>
        <taxon>Araneomorphae</taxon>
        <taxon>Entelegynae</taxon>
        <taxon>Araneoidea</taxon>
        <taxon>Nephilidae</taxon>
        <taxon>Nephila</taxon>
    </lineage>
</organism>
<dbReference type="AlphaFoldDB" id="A0A8X6QSC9"/>
<evidence type="ECO:0000313" key="1">
    <source>
        <dbReference type="EMBL" id="GFU40202.1"/>
    </source>
</evidence>
<comment type="caution">
    <text evidence="1">The sequence shown here is derived from an EMBL/GenBank/DDBJ whole genome shotgun (WGS) entry which is preliminary data.</text>
</comment>
<gene>
    <name evidence="1" type="ORF">NPIL_37761</name>
</gene>
<dbReference type="Proteomes" id="UP000887013">
    <property type="component" value="Unassembled WGS sequence"/>
</dbReference>
<protein>
    <submittedName>
        <fullName evidence="1">Uncharacterized protein</fullName>
    </submittedName>
</protein>
<dbReference type="EMBL" id="BMAW01035578">
    <property type="protein sequence ID" value="GFU40202.1"/>
    <property type="molecule type" value="Genomic_DNA"/>
</dbReference>
<accession>A0A8X6QSC9</accession>
<proteinExistence type="predicted"/>
<sequence>MKYSCTDACPHLPLRISYREGSCAMNKILKKYDIPPIFVFIKVPVLPCTNFGKPFRYAVNIVSDMGTYVVVWCVFDLTRKPAGNHHTITGDYANKFMVCSTNKLFHH</sequence>